<evidence type="ECO:0000313" key="10">
    <source>
        <dbReference type="Proteomes" id="UP001183607"/>
    </source>
</evidence>
<proteinExistence type="inferred from homology"/>
<accession>A0ABD5E862</accession>
<dbReference type="Proteomes" id="UP001183607">
    <property type="component" value="Unassembled WGS sequence"/>
</dbReference>
<keyword evidence="6" id="KW-0106">Calcium</keyword>
<organism evidence="9 10">
    <name type="scientific">Streptomyces evansiae</name>
    <dbReference type="NCBI Taxonomy" id="3075535"/>
    <lineage>
        <taxon>Bacteria</taxon>
        <taxon>Bacillati</taxon>
        <taxon>Actinomycetota</taxon>
        <taxon>Actinomycetes</taxon>
        <taxon>Kitasatosporales</taxon>
        <taxon>Streptomycetaceae</taxon>
        <taxon>Streptomyces</taxon>
    </lineage>
</organism>
<comment type="similarity">
    <text evidence="1">Belongs to the tannase family.</text>
</comment>
<comment type="caution">
    <text evidence="9">The sequence shown here is derived from an EMBL/GenBank/DDBJ whole genome shotgun (WGS) entry which is preliminary data.</text>
</comment>
<evidence type="ECO:0000256" key="2">
    <source>
        <dbReference type="ARBA" id="ARBA00022487"/>
    </source>
</evidence>
<reference evidence="10" key="1">
    <citation type="submission" date="2023-07" db="EMBL/GenBank/DDBJ databases">
        <title>30 novel species of actinomycetes from the DSMZ collection.</title>
        <authorList>
            <person name="Nouioui I."/>
        </authorList>
    </citation>
    <scope>NUCLEOTIDE SEQUENCE [LARGE SCALE GENOMIC DNA]</scope>
    <source>
        <strain evidence="10">DSM 41982</strain>
    </source>
</reference>
<evidence type="ECO:0000256" key="4">
    <source>
        <dbReference type="ARBA" id="ARBA00022729"/>
    </source>
</evidence>
<keyword evidence="5 9" id="KW-0378">Hydrolase</keyword>
<dbReference type="PANTHER" id="PTHR33938:SF8">
    <property type="entry name" value="CARBOXYLIC ESTER HYDROLASE"/>
    <property type="match status" value="1"/>
</dbReference>
<keyword evidence="4 8" id="KW-0732">Signal</keyword>
<feature type="signal peptide" evidence="8">
    <location>
        <begin position="1"/>
        <end position="26"/>
    </location>
</feature>
<evidence type="ECO:0000256" key="3">
    <source>
        <dbReference type="ARBA" id="ARBA00022723"/>
    </source>
</evidence>
<keyword evidence="7" id="KW-1015">Disulfide bond</keyword>
<feature type="chain" id="PRO_5044805313" evidence="8">
    <location>
        <begin position="27"/>
        <end position="536"/>
    </location>
</feature>
<dbReference type="GO" id="GO:0046872">
    <property type="term" value="F:metal ion binding"/>
    <property type="evidence" value="ECO:0007669"/>
    <property type="project" value="UniProtKB-KW"/>
</dbReference>
<sequence>MMKRILAVLATALPLTAAVYLPPASAATPPGAAAPRCAAPPLRAPAGTRVESVTAESVAAGDVVVPPIPPQDGYTVPGVPARCEVTVTLTHPGADDHARIQVWLPASGWNGRLQTVGGSAYAAGDYGGQLAAAVQGGYAAATTDAGVSTYTDVSWALTAKGAINRPLLENFASRSEHETAVLAKQVVSGAYGHPAAHAYFNGCSTGGRQGYMEAQRHPDDYDGIAAHAPAISWDAFEVATLWPQVVMAQSHTYPTKCEFDAFTAAAVTACDLTDGAKDGAIGDPAACDYDPRRLIGTRIDCDGVPTTITAADAAVVREIWDGPRSGRGTKLWYGTPVGADLSALAGVEDGIAQPFPVPAAWVTTFVRKHPAEDATKLSYAEFEKAFRQSRAEFGGVIGTDDPDLSGFRRSGGKLLSWQGLADQYIPAAGTAAYRDRVEDRMGGAGRVDDFYRLFLAPGTDHCAGPGNTGAAPTDPLGALVDWVEHGKAPDTLPAAVTRADGRTVTRDLCRYPRVSRYTGHGDVDEASSFRCVLPRR</sequence>
<evidence type="ECO:0000256" key="6">
    <source>
        <dbReference type="ARBA" id="ARBA00022837"/>
    </source>
</evidence>
<dbReference type="PANTHER" id="PTHR33938">
    <property type="entry name" value="FERULOYL ESTERASE B-RELATED"/>
    <property type="match status" value="1"/>
</dbReference>
<dbReference type="SUPFAM" id="SSF53474">
    <property type="entry name" value="alpha/beta-Hydrolases"/>
    <property type="match status" value="1"/>
</dbReference>
<evidence type="ECO:0000256" key="1">
    <source>
        <dbReference type="ARBA" id="ARBA00006249"/>
    </source>
</evidence>
<evidence type="ECO:0000256" key="7">
    <source>
        <dbReference type="ARBA" id="ARBA00023157"/>
    </source>
</evidence>
<dbReference type="EMBL" id="JAVRER010000021">
    <property type="protein sequence ID" value="MDT0416848.1"/>
    <property type="molecule type" value="Genomic_DNA"/>
</dbReference>
<keyword evidence="3" id="KW-0479">Metal-binding</keyword>
<dbReference type="InterPro" id="IPR029058">
    <property type="entry name" value="AB_hydrolase_fold"/>
</dbReference>
<evidence type="ECO:0000313" key="9">
    <source>
        <dbReference type="EMBL" id="MDT0416848.1"/>
    </source>
</evidence>
<dbReference type="InterPro" id="IPR011118">
    <property type="entry name" value="Tannase/feruloyl_esterase"/>
</dbReference>
<dbReference type="AlphaFoldDB" id="A0ABD5E862"/>
<dbReference type="RefSeq" id="WP_093854404.1">
    <property type="nucleotide sequence ID" value="NZ_JAVRER010000021.1"/>
</dbReference>
<dbReference type="GO" id="GO:0052689">
    <property type="term" value="F:carboxylic ester hydrolase activity"/>
    <property type="evidence" value="ECO:0007669"/>
    <property type="project" value="UniProtKB-KW"/>
</dbReference>
<protein>
    <submittedName>
        <fullName evidence="9">Tannase/feruloyl esterase family alpha/beta hydrolase</fullName>
    </submittedName>
</protein>
<evidence type="ECO:0000256" key="5">
    <source>
        <dbReference type="ARBA" id="ARBA00022801"/>
    </source>
</evidence>
<name>A0ABD5E862_9ACTN</name>
<evidence type="ECO:0000256" key="8">
    <source>
        <dbReference type="SAM" id="SignalP"/>
    </source>
</evidence>
<gene>
    <name evidence="9" type="ORF">RM574_15255</name>
</gene>
<dbReference type="Pfam" id="PF07519">
    <property type="entry name" value="Tannase"/>
    <property type="match status" value="1"/>
</dbReference>
<keyword evidence="2" id="KW-0719">Serine esterase</keyword>